<evidence type="ECO:0000256" key="1">
    <source>
        <dbReference type="SAM" id="MobiDB-lite"/>
    </source>
</evidence>
<comment type="caution">
    <text evidence="3">The sequence shown here is derived from an EMBL/GenBank/DDBJ whole genome shotgun (WGS) entry which is preliminary data.</text>
</comment>
<gene>
    <name evidence="3" type="ORF">KIPB_005715</name>
</gene>
<proteinExistence type="predicted"/>
<dbReference type="InterPro" id="IPR003594">
    <property type="entry name" value="HATPase_dom"/>
</dbReference>
<evidence type="ECO:0000313" key="4">
    <source>
        <dbReference type="Proteomes" id="UP000265618"/>
    </source>
</evidence>
<feature type="non-terminal residue" evidence="3">
    <location>
        <position position="1"/>
    </location>
</feature>
<reference evidence="3 4" key="1">
    <citation type="journal article" date="2018" name="PLoS ONE">
        <title>The draft genome of Kipferlia bialata reveals reductive genome evolution in fornicate parasites.</title>
        <authorList>
            <person name="Tanifuji G."/>
            <person name="Takabayashi S."/>
            <person name="Kume K."/>
            <person name="Takagi M."/>
            <person name="Nakayama T."/>
            <person name="Kamikawa R."/>
            <person name="Inagaki Y."/>
            <person name="Hashimoto T."/>
        </authorList>
    </citation>
    <scope>NUCLEOTIDE SEQUENCE [LARGE SCALE GENOMIC DNA]</scope>
    <source>
        <strain evidence="3">NY0173</strain>
    </source>
</reference>
<dbReference type="SMART" id="SM00387">
    <property type="entry name" value="HATPase_c"/>
    <property type="match status" value="1"/>
</dbReference>
<feature type="region of interest" description="Disordered" evidence="1">
    <location>
        <begin position="185"/>
        <end position="221"/>
    </location>
</feature>
<sequence>LPLNGFNSLESALPAALKELVENSVDAGATRISIVIQPPPPQLPLKYPRSLGAILPERQGQCTLAEIPGMAHVAQGAEAQGEEGVDPVDAVQVTVSDNGSGMSEANLKRAMQAFGTSKETDCKGAHQARASAAEAGQTQGDTDADDPPVNDGSVGRFGVGLKFALLFAQLSTGLPASVDTIEIGGHEERERERQEEGDADGNLLGERSEGEGEGEANWRPTRDTRVWHSSYVSFDLQSYETVLIPTGRRNRVSASQSGTTVTATYLTCGRALESVRLYAHSIAMLCRMQGNPIDIQLRCTCKRESLLGAGYTDTLTSGHTPQSIARILPGLIHRHTHHATGGMRTQVTGTGSHGGVMLHVICDMEECAQGGGGEDSVPYLVLMGVGTCPVRHPDPLKPSLVAASDFGAAVPGLSPLFRDRGVLPLPGTDATPSVEGGYLLSGAVTLTDTHRHALQSHSRLRLVSMVVVVSVQAQRATFTSFTKDRLSANLSPAVRRCVSQALASMAAETGGLFRTKIETHTAFMAEVGAPAVAEDIATCLCNVGAERLGRIARETGETGGGGGVWQDTLLTMVATGDRMGIKAMLEGRLRDTLT</sequence>
<feature type="compositionally biased region" description="Basic and acidic residues" evidence="1">
    <location>
        <begin position="185"/>
        <end position="196"/>
    </location>
</feature>
<dbReference type="Proteomes" id="UP000265618">
    <property type="component" value="Unassembled WGS sequence"/>
</dbReference>
<dbReference type="Pfam" id="PF13589">
    <property type="entry name" value="HATPase_c_3"/>
    <property type="match status" value="1"/>
</dbReference>
<protein>
    <recommendedName>
        <fullName evidence="2">Histidine kinase/HSP90-like ATPase domain-containing protein</fullName>
    </recommendedName>
</protein>
<feature type="domain" description="Histidine kinase/HSP90-like ATPase" evidence="2">
    <location>
        <begin position="8"/>
        <end position="240"/>
    </location>
</feature>
<feature type="region of interest" description="Disordered" evidence="1">
    <location>
        <begin position="118"/>
        <end position="151"/>
    </location>
</feature>
<keyword evidence="4" id="KW-1185">Reference proteome</keyword>
<dbReference type="Gene3D" id="3.30.565.10">
    <property type="entry name" value="Histidine kinase-like ATPase, C-terminal domain"/>
    <property type="match status" value="1"/>
</dbReference>
<organism evidence="3 4">
    <name type="scientific">Kipferlia bialata</name>
    <dbReference type="NCBI Taxonomy" id="797122"/>
    <lineage>
        <taxon>Eukaryota</taxon>
        <taxon>Metamonada</taxon>
        <taxon>Carpediemonas-like organisms</taxon>
        <taxon>Kipferlia</taxon>
    </lineage>
</organism>
<dbReference type="SUPFAM" id="SSF55874">
    <property type="entry name" value="ATPase domain of HSP90 chaperone/DNA topoisomerase II/histidine kinase"/>
    <property type="match status" value="1"/>
</dbReference>
<dbReference type="EMBL" id="BDIP01001371">
    <property type="protein sequence ID" value="GIQ84259.1"/>
    <property type="molecule type" value="Genomic_DNA"/>
</dbReference>
<dbReference type="InterPro" id="IPR036890">
    <property type="entry name" value="HATPase_C_sf"/>
</dbReference>
<accession>A0A9K3CZ10</accession>
<name>A0A9K3CZ10_9EUKA</name>
<evidence type="ECO:0000259" key="2">
    <source>
        <dbReference type="SMART" id="SM00387"/>
    </source>
</evidence>
<evidence type="ECO:0000313" key="3">
    <source>
        <dbReference type="EMBL" id="GIQ84259.1"/>
    </source>
</evidence>
<dbReference type="AlphaFoldDB" id="A0A9K3CZ10"/>